<accession>A0AAN9AE28</accession>
<reference evidence="1 2" key="1">
    <citation type="submission" date="2023-11" db="EMBL/GenBank/DDBJ databases">
        <title>Halocaridina rubra genome assembly.</title>
        <authorList>
            <person name="Smith C."/>
        </authorList>
    </citation>
    <scope>NUCLEOTIDE SEQUENCE [LARGE SCALE GENOMIC DNA]</scope>
    <source>
        <strain evidence="1">EP-1</strain>
        <tissue evidence="1">Whole</tissue>
    </source>
</reference>
<protein>
    <submittedName>
        <fullName evidence="1">Uncharacterized protein</fullName>
    </submittedName>
</protein>
<dbReference type="AlphaFoldDB" id="A0AAN9AE28"/>
<keyword evidence="2" id="KW-1185">Reference proteome</keyword>
<gene>
    <name evidence="1" type="ORF">SK128_001971</name>
</gene>
<evidence type="ECO:0000313" key="2">
    <source>
        <dbReference type="Proteomes" id="UP001381693"/>
    </source>
</evidence>
<dbReference type="EMBL" id="JAXCGZ010003836">
    <property type="protein sequence ID" value="KAK7082975.1"/>
    <property type="molecule type" value="Genomic_DNA"/>
</dbReference>
<proteinExistence type="predicted"/>
<comment type="caution">
    <text evidence="1">The sequence shown here is derived from an EMBL/GenBank/DDBJ whole genome shotgun (WGS) entry which is preliminary data.</text>
</comment>
<dbReference type="Proteomes" id="UP001381693">
    <property type="component" value="Unassembled WGS sequence"/>
</dbReference>
<organism evidence="1 2">
    <name type="scientific">Halocaridina rubra</name>
    <name type="common">Hawaiian red shrimp</name>
    <dbReference type="NCBI Taxonomy" id="373956"/>
    <lineage>
        <taxon>Eukaryota</taxon>
        <taxon>Metazoa</taxon>
        <taxon>Ecdysozoa</taxon>
        <taxon>Arthropoda</taxon>
        <taxon>Crustacea</taxon>
        <taxon>Multicrustacea</taxon>
        <taxon>Malacostraca</taxon>
        <taxon>Eumalacostraca</taxon>
        <taxon>Eucarida</taxon>
        <taxon>Decapoda</taxon>
        <taxon>Pleocyemata</taxon>
        <taxon>Caridea</taxon>
        <taxon>Atyoidea</taxon>
        <taxon>Atyidae</taxon>
        <taxon>Halocaridina</taxon>
    </lineage>
</organism>
<evidence type="ECO:0000313" key="1">
    <source>
        <dbReference type="EMBL" id="KAK7082975.1"/>
    </source>
</evidence>
<sequence>MAQSNTQEHWLYGQPLWHNVERHDKNNLKITAIYKDSPAHPANQGQDQWKWIMSALACLGSW</sequence>
<name>A0AAN9AE28_HALRR</name>